<protein>
    <submittedName>
        <fullName evidence="1">Uncharacterized protein</fullName>
    </submittedName>
</protein>
<reference evidence="2" key="1">
    <citation type="journal article" date="2012" name="MBio">
        <title>Comparative genome analysis of Trichophyton rubrum and related dermatophytes reveals candidate genes involved in infection.</title>
        <authorList>
            <person name="Martinez D.A."/>
            <person name="Oliver B.G."/>
            <person name="Graeser Y."/>
            <person name="Goldberg J.M."/>
            <person name="Li W."/>
            <person name="Martinez-Rossi N.M."/>
            <person name="Monod M."/>
            <person name="Shelest E."/>
            <person name="Barton R.C."/>
            <person name="Birch E."/>
            <person name="Brakhage A.A."/>
            <person name="Chen Z."/>
            <person name="Gurr S.J."/>
            <person name="Heiman D."/>
            <person name="Heitman J."/>
            <person name="Kosti I."/>
            <person name="Rossi A."/>
            <person name="Saif S."/>
            <person name="Samalova M."/>
            <person name="Saunders C.W."/>
            <person name="Shea T."/>
            <person name="Summerbell R.C."/>
            <person name="Xu J."/>
            <person name="Young S."/>
            <person name="Zeng Q."/>
            <person name="Birren B.W."/>
            <person name="Cuomo C.A."/>
            <person name="White T.C."/>
        </authorList>
    </citation>
    <scope>NUCLEOTIDE SEQUENCE [LARGE SCALE GENOMIC DNA]</scope>
    <source>
        <strain evidence="2">ATCC MYA-4605 / CBS 113480</strain>
    </source>
</reference>
<gene>
    <name evidence="1" type="ORF">MCYG_02774</name>
</gene>
<sequence length="494" mass="55265">MSTSTLCYRQCIHFPDDDPVPTLFVDADRRSPDDQWLSASRELRELLEANGLSMFNVEICDGRVNSTKYSSPVPSSDPIYPLWGDILNQMLHEIDLTHILTIDCLRFGESIDGDTNPITVILTIDRVSAFYSWKATRETIISILGEYNLHHTGVIIAQGRFYRGTDSIDQRLPETAWQSHLQVGLSLSIYQSTHSSSTFGGWLEIREREGSDWIKLGLSPKDQADIYNSFSTGVSGNDPICRKLRVEQPSLKDSTSEINELSARLNETPDIVFTAIKEIIEQDGEVSPRSRWRYNWITVWRTAISKIKDFHKSDVPCNDLLSSVLPINPRFEIILKTDQVLFSPSYAGHVYAASGYRQFSSSNNQKRQADWALLDVPKARQSSNTVMTYGETGLYADTIPLQPFPGIPNEGTELFKLGWNLRNKTLEHTVTGASGTLFSDPGDSGALVFDSVANCIGLIFAGNTFSRASYITLLPDLFDDIKTITGVVDVRIAE</sequence>
<dbReference type="VEuPathDB" id="FungiDB:MCYG_02774"/>
<dbReference type="Proteomes" id="UP000002035">
    <property type="component" value="Unassembled WGS sequence"/>
</dbReference>
<dbReference type="STRING" id="554155.C5FGS0"/>
<dbReference type="AlphaFoldDB" id="C5FGS0"/>
<proteinExistence type="predicted"/>
<accession>C5FGS0</accession>
<evidence type="ECO:0000313" key="1">
    <source>
        <dbReference type="EMBL" id="EEQ29955.1"/>
    </source>
</evidence>
<keyword evidence="2" id="KW-1185">Reference proteome</keyword>
<name>C5FGS0_ARTOC</name>
<organism evidence="1 2">
    <name type="scientific">Arthroderma otae (strain ATCC MYA-4605 / CBS 113480)</name>
    <name type="common">Microsporum canis</name>
    <dbReference type="NCBI Taxonomy" id="554155"/>
    <lineage>
        <taxon>Eukaryota</taxon>
        <taxon>Fungi</taxon>
        <taxon>Dikarya</taxon>
        <taxon>Ascomycota</taxon>
        <taxon>Pezizomycotina</taxon>
        <taxon>Eurotiomycetes</taxon>
        <taxon>Eurotiomycetidae</taxon>
        <taxon>Onygenales</taxon>
        <taxon>Arthrodermataceae</taxon>
        <taxon>Microsporum</taxon>
    </lineage>
</organism>
<dbReference type="OrthoDB" id="5424209at2759"/>
<dbReference type="OMA" id="TLCYRQC"/>
<dbReference type="HOGENOM" id="CLU_028989_0_0_1"/>
<evidence type="ECO:0000313" key="2">
    <source>
        <dbReference type="Proteomes" id="UP000002035"/>
    </source>
</evidence>
<dbReference type="RefSeq" id="XP_002849840.1">
    <property type="nucleotide sequence ID" value="XM_002849794.1"/>
</dbReference>
<dbReference type="GeneID" id="9223052"/>
<dbReference type="eggNOG" id="ENOG502QR0D">
    <property type="taxonomic scope" value="Eukaryota"/>
</dbReference>
<dbReference type="EMBL" id="DS995702">
    <property type="protein sequence ID" value="EEQ29955.1"/>
    <property type="molecule type" value="Genomic_DNA"/>
</dbReference>